<keyword evidence="4" id="KW-1185">Reference proteome</keyword>
<feature type="compositionally biased region" description="Polar residues" evidence="2">
    <location>
        <begin position="13"/>
        <end position="38"/>
    </location>
</feature>
<proteinExistence type="predicted"/>
<gene>
    <name evidence="3" type="ORF">ECRASSUSDP1_LOCUS12111</name>
</gene>
<dbReference type="EMBL" id="CAMPGE010012003">
    <property type="protein sequence ID" value="CAI2370792.1"/>
    <property type="molecule type" value="Genomic_DNA"/>
</dbReference>
<dbReference type="SUPFAM" id="SSF57959">
    <property type="entry name" value="Leucine zipper domain"/>
    <property type="match status" value="1"/>
</dbReference>
<sequence>MFFFEDLKESEDNSLNISDPNIGNIQDILNSQKTPTSKSGEKDYPEHASDNDPKRAIESGNKLEERRKRDRIRKQISRGRHKAYVEQLENKIKELEKENFRLQNLLVNYRSQDIDKVDNEAKSYIQDCKEERREIIKPFINTETADLSKETNEDLSILFNRRLNKMMNKHKKFLDRSFEMIINNPYPITRYKYWGDFKPEYNTDFEVIKKFHKCTKYQIEDFKEKHNFSLMDEFVASFMPNKRQFDFIKNVALKREYLIKKDYENGIKHLLQAKEIFEKTNIQLLTFVRFFLSSGFISHKQILGSRLKEDLLRSEEPFNTIWNVQVEPKKYSVNMKEDPIIGKLAQRCVDKEIHECSYEYNHYSLPSSV</sequence>
<evidence type="ECO:0000313" key="4">
    <source>
        <dbReference type="Proteomes" id="UP001295684"/>
    </source>
</evidence>
<evidence type="ECO:0000256" key="1">
    <source>
        <dbReference type="SAM" id="Coils"/>
    </source>
</evidence>
<dbReference type="GO" id="GO:0003700">
    <property type="term" value="F:DNA-binding transcription factor activity"/>
    <property type="evidence" value="ECO:0007669"/>
    <property type="project" value="InterPro"/>
</dbReference>
<evidence type="ECO:0000256" key="2">
    <source>
        <dbReference type="SAM" id="MobiDB-lite"/>
    </source>
</evidence>
<keyword evidence="1" id="KW-0175">Coiled coil</keyword>
<feature type="region of interest" description="Disordered" evidence="2">
    <location>
        <begin position="8"/>
        <end position="76"/>
    </location>
</feature>
<evidence type="ECO:0008006" key="5">
    <source>
        <dbReference type="Google" id="ProtNLM"/>
    </source>
</evidence>
<accession>A0AAD1UPT8</accession>
<dbReference type="AlphaFoldDB" id="A0AAD1UPT8"/>
<reference evidence="3" key="1">
    <citation type="submission" date="2023-07" db="EMBL/GenBank/DDBJ databases">
        <authorList>
            <consortium name="AG Swart"/>
            <person name="Singh M."/>
            <person name="Singh A."/>
            <person name="Seah K."/>
            <person name="Emmerich C."/>
        </authorList>
    </citation>
    <scope>NUCLEOTIDE SEQUENCE</scope>
    <source>
        <strain evidence="3">DP1</strain>
    </source>
</reference>
<evidence type="ECO:0000313" key="3">
    <source>
        <dbReference type="EMBL" id="CAI2370792.1"/>
    </source>
</evidence>
<feature type="compositionally biased region" description="Basic and acidic residues" evidence="2">
    <location>
        <begin position="39"/>
        <end position="67"/>
    </location>
</feature>
<comment type="caution">
    <text evidence="3">The sequence shown here is derived from an EMBL/GenBank/DDBJ whole genome shotgun (WGS) entry which is preliminary data.</text>
</comment>
<feature type="coiled-coil region" evidence="1">
    <location>
        <begin position="78"/>
        <end position="134"/>
    </location>
</feature>
<protein>
    <recommendedName>
        <fullName evidence="5">BZIP domain-containing protein</fullName>
    </recommendedName>
</protein>
<name>A0AAD1UPT8_EUPCR</name>
<organism evidence="3 4">
    <name type="scientific">Euplotes crassus</name>
    <dbReference type="NCBI Taxonomy" id="5936"/>
    <lineage>
        <taxon>Eukaryota</taxon>
        <taxon>Sar</taxon>
        <taxon>Alveolata</taxon>
        <taxon>Ciliophora</taxon>
        <taxon>Intramacronucleata</taxon>
        <taxon>Spirotrichea</taxon>
        <taxon>Hypotrichia</taxon>
        <taxon>Euplotida</taxon>
        <taxon>Euplotidae</taxon>
        <taxon>Moneuplotes</taxon>
    </lineage>
</organism>
<dbReference type="InterPro" id="IPR046347">
    <property type="entry name" value="bZIP_sf"/>
</dbReference>
<dbReference type="Proteomes" id="UP001295684">
    <property type="component" value="Unassembled WGS sequence"/>
</dbReference>